<dbReference type="InterPro" id="IPR018094">
    <property type="entry name" value="Thymidylate_kinase"/>
</dbReference>
<keyword evidence="5 8" id="KW-0418">Kinase</keyword>
<dbReference type="InterPro" id="IPR018095">
    <property type="entry name" value="Thymidylate_kin_CS"/>
</dbReference>
<gene>
    <name evidence="8" type="primary">tmk</name>
    <name evidence="10" type="ORF">COT71_03105</name>
</gene>
<dbReference type="SUPFAM" id="SSF52540">
    <property type="entry name" value="P-loop containing nucleoside triphosphate hydrolases"/>
    <property type="match status" value="1"/>
</dbReference>
<dbReference type="GO" id="GO:0006233">
    <property type="term" value="P:dTDP biosynthetic process"/>
    <property type="evidence" value="ECO:0007669"/>
    <property type="project" value="InterPro"/>
</dbReference>
<dbReference type="GO" id="GO:0004798">
    <property type="term" value="F:dTMP kinase activity"/>
    <property type="evidence" value="ECO:0007669"/>
    <property type="project" value="UniProtKB-UniRule"/>
</dbReference>
<dbReference type="InterPro" id="IPR039430">
    <property type="entry name" value="Thymidylate_kin-like_dom"/>
</dbReference>
<evidence type="ECO:0000256" key="2">
    <source>
        <dbReference type="ARBA" id="ARBA00022679"/>
    </source>
</evidence>
<dbReference type="GO" id="GO:0006235">
    <property type="term" value="P:dTTP biosynthetic process"/>
    <property type="evidence" value="ECO:0007669"/>
    <property type="project" value="UniProtKB-UniRule"/>
</dbReference>
<evidence type="ECO:0000256" key="5">
    <source>
        <dbReference type="ARBA" id="ARBA00022777"/>
    </source>
</evidence>
<evidence type="ECO:0000256" key="6">
    <source>
        <dbReference type="ARBA" id="ARBA00022840"/>
    </source>
</evidence>
<evidence type="ECO:0000256" key="4">
    <source>
        <dbReference type="ARBA" id="ARBA00022741"/>
    </source>
</evidence>
<evidence type="ECO:0000256" key="8">
    <source>
        <dbReference type="HAMAP-Rule" id="MF_00165"/>
    </source>
</evidence>
<dbReference type="PROSITE" id="PS01331">
    <property type="entry name" value="THYMIDYLATE_KINASE"/>
    <property type="match status" value="1"/>
</dbReference>
<evidence type="ECO:0000256" key="7">
    <source>
        <dbReference type="ARBA" id="ARBA00048743"/>
    </source>
</evidence>
<comment type="function">
    <text evidence="8">Phosphorylation of dTMP to form dTDP in both de novo and salvage pathways of dTTP synthesis.</text>
</comment>
<dbReference type="GO" id="GO:0005524">
    <property type="term" value="F:ATP binding"/>
    <property type="evidence" value="ECO:0007669"/>
    <property type="project" value="UniProtKB-UniRule"/>
</dbReference>
<dbReference type="Gene3D" id="3.40.50.300">
    <property type="entry name" value="P-loop containing nucleotide triphosphate hydrolases"/>
    <property type="match status" value="1"/>
</dbReference>
<protein>
    <recommendedName>
        <fullName evidence="8">Thymidylate kinase</fullName>
        <ecNumber evidence="8">2.7.4.9</ecNumber>
    </recommendedName>
    <alternativeName>
        <fullName evidence="8">dTMP kinase</fullName>
    </alternativeName>
</protein>
<evidence type="ECO:0000259" key="9">
    <source>
        <dbReference type="Pfam" id="PF02223"/>
    </source>
</evidence>
<proteinExistence type="inferred from homology"/>
<dbReference type="AlphaFoldDB" id="A0A2M6WZ07"/>
<organism evidence="10 11">
    <name type="scientific">Candidatus Andersenbacteria bacterium CG10_big_fil_rev_8_21_14_0_10_54_11</name>
    <dbReference type="NCBI Taxonomy" id="1974485"/>
    <lineage>
        <taxon>Bacteria</taxon>
        <taxon>Candidatus Anderseniibacteriota</taxon>
    </lineage>
</organism>
<dbReference type="PANTHER" id="PTHR10344:SF4">
    <property type="entry name" value="UMP-CMP KINASE 2, MITOCHONDRIAL"/>
    <property type="match status" value="1"/>
</dbReference>
<keyword evidence="4 8" id="KW-0547">Nucleotide-binding</keyword>
<dbReference type="EMBL" id="PEZP01000038">
    <property type="protein sequence ID" value="PIT97990.1"/>
    <property type="molecule type" value="Genomic_DNA"/>
</dbReference>
<dbReference type="HAMAP" id="MF_00165">
    <property type="entry name" value="Thymidylate_kinase"/>
    <property type="match status" value="1"/>
</dbReference>
<accession>A0A2M6WZ07</accession>
<dbReference type="InterPro" id="IPR027417">
    <property type="entry name" value="P-loop_NTPase"/>
</dbReference>
<comment type="caution">
    <text evidence="8">Lacks conserved residue(s) required for the propagation of feature annotation.</text>
</comment>
<name>A0A2M6WZ07_9BACT</name>
<dbReference type="EC" id="2.7.4.9" evidence="8"/>
<dbReference type="GO" id="GO:0006227">
    <property type="term" value="P:dUDP biosynthetic process"/>
    <property type="evidence" value="ECO:0007669"/>
    <property type="project" value="TreeGrafter"/>
</dbReference>
<evidence type="ECO:0000256" key="1">
    <source>
        <dbReference type="ARBA" id="ARBA00009776"/>
    </source>
</evidence>
<sequence length="225" mass="25953">MLKSIFIVIESIDAAGGSTQAKLLADRLTKEKYHVFPLHFPQEDAPTGQIIYRKFLRNKNKLKFSRREQALLYIQDFFSRAEDIRQHLDRNSPPAGGLARGVGKRAVVSDRFYGSTLAYQTAGLAGQPRRQMIRWLQELCNQGQPALPKPDRIIFLDIPLAISLKHLKSKTNDFHKNHRKQQRFYISYQKIAAEENWTVINCADKTGHQRSIEDIHQDIWLAITN</sequence>
<evidence type="ECO:0000313" key="11">
    <source>
        <dbReference type="Proteomes" id="UP000230731"/>
    </source>
</evidence>
<dbReference type="PANTHER" id="PTHR10344">
    <property type="entry name" value="THYMIDYLATE KINASE"/>
    <property type="match status" value="1"/>
</dbReference>
<evidence type="ECO:0000256" key="3">
    <source>
        <dbReference type="ARBA" id="ARBA00022727"/>
    </source>
</evidence>
<keyword evidence="3 8" id="KW-0545">Nucleotide biosynthesis</keyword>
<dbReference type="Pfam" id="PF02223">
    <property type="entry name" value="Thymidylate_kin"/>
    <property type="match status" value="1"/>
</dbReference>
<comment type="caution">
    <text evidence="10">The sequence shown here is derived from an EMBL/GenBank/DDBJ whole genome shotgun (WGS) entry which is preliminary data.</text>
</comment>
<comment type="catalytic activity">
    <reaction evidence="7 8">
        <text>dTMP + ATP = dTDP + ADP</text>
        <dbReference type="Rhea" id="RHEA:13517"/>
        <dbReference type="ChEBI" id="CHEBI:30616"/>
        <dbReference type="ChEBI" id="CHEBI:58369"/>
        <dbReference type="ChEBI" id="CHEBI:63528"/>
        <dbReference type="ChEBI" id="CHEBI:456216"/>
        <dbReference type="EC" id="2.7.4.9"/>
    </reaction>
</comment>
<dbReference type="GO" id="GO:0005737">
    <property type="term" value="C:cytoplasm"/>
    <property type="evidence" value="ECO:0007669"/>
    <property type="project" value="TreeGrafter"/>
</dbReference>
<keyword evidence="2 8" id="KW-0808">Transferase</keyword>
<dbReference type="CDD" id="cd01672">
    <property type="entry name" value="TMPK"/>
    <property type="match status" value="1"/>
</dbReference>
<feature type="domain" description="Thymidylate kinase-like" evidence="9">
    <location>
        <begin position="9"/>
        <end position="219"/>
    </location>
</feature>
<evidence type="ECO:0000313" key="10">
    <source>
        <dbReference type="EMBL" id="PIT97990.1"/>
    </source>
</evidence>
<reference evidence="11" key="1">
    <citation type="submission" date="2017-09" db="EMBL/GenBank/DDBJ databases">
        <title>Depth-based differentiation of microbial function through sediment-hosted aquifers and enrichment of novel symbionts in the deep terrestrial subsurface.</title>
        <authorList>
            <person name="Probst A.J."/>
            <person name="Ladd B."/>
            <person name="Jarett J.K."/>
            <person name="Geller-Mcgrath D.E."/>
            <person name="Sieber C.M.K."/>
            <person name="Emerson J.B."/>
            <person name="Anantharaman K."/>
            <person name="Thomas B.C."/>
            <person name="Malmstrom R."/>
            <person name="Stieglmeier M."/>
            <person name="Klingl A."/>
            <person name="Woyke T."/>
            <person name="Ryan C.M."/>
            <person name="Banfield J.F."/>
        </authorList>
    </citation>
    <scope>NUCLEOTIDE SEQUENCE [LARGE SCALE GENOMIC DNA]</scope>
</reference>
<dbReference type="Proteomes" id="UP000230731">
    <property type="component" value="Unassembled WGS sequence"/>
</dbReference>
<comment type="similarity">
    <text evidence="1 8">Belongs to the thymidylate kinase family.</text>
</comment>
<keyword evidence="6 8" id="KW-0067">ATP-binding</keyword>